<feature type="domain" description="Alpha-D-phosphohexomutase C-terminal" evidence="6">
    <location>
        <begin position="47"/>
        <end position="100"/>
    </location>
</feature>
<evidence type="ECO:0000256" key="2">
    <source>
        <dbReference type="ARBA" id="ARBA00022553"/>
    </source>
</evidence>
<proteinExistence type="predicted"/>
<dbReference type="GO" id="GO:0004615">
    <property type="term" value="F:phosphomannomutase activity"/>
    <property type="evidence" value="ECO:0007669"/>
    <property type="project" value="UniProtKB-EC"/>
</dbReference>
<protein>
    <submittedName>
        <fullName evidence="7">Phosphomannomutase / Phosphoglucosamine mutase</fullName>
        <ecNumber evidence="7">5.4.2.10</ecNumber>
        <ecNumber evidence="7">5.4.2.8</ecNumber>
    </submittedName>
</protein>
<dbReference type="AlphaFoldDB" id="A0A3B0UDX7"/>
<comment type="cofactor">
    <cofactor evidence="1">
        <name>Mg(2+)</name>
        <dbReference type="ChEBI" id="CHEBI:18420"/>
    </cofactor>
</comment>
<dbReference type="EC" id="5.4.2.10" evidence="7"/>
<dbReference type="Gene3D" id="3.30.310.50">
    <property type="entry name" value="Alpha-D-phosphohexomutase, C-terminal domain"/>
    <property type="match status" value="1"/>
</dbReference>
<dbReference type="Pfam" id="PF00408">
    <property type="entry name" value="PGM_PMM_IV"/>
    <property type="match status" value="1"/>
</dbReference>
<evidence type="ECO:0000256" key="4">
    <source>
        <dbReference type="ARBA" id="ARBA00022842"/>
    </source>
</evidence>
<sequence>FLTYLAGRKMKMTELRAAYPDYFISKNKIALNSEMPVQELFDRVRSAYPEFPMSDIDGLKIDFPDGWVQLRTSNTEPIMRVYAESTSMEKANAYAEKVMRLLK</sequence>
<dbReference type="PANTHER" id="PTHR43771">
    <property type="entry name" value="PHOSPHOMANNOMUTASE"/>
    <property type="match status" value="1"/>
</dbReference>
<evidence type="ECO:0000256" key="3">
    <source>
        <dbReference type="ARBA" id="ARBA00022723"/>
    </source>
</evidence>
<evidence type="ECO:0000313" key="7">
    <source>
        <dbReference type="EMBL" id="VAW27320.1"/>
    </source>
</evidence>
<organism evidence="7">
    <name type="scientific">hydrothermal vent metagenome</name>
    <dbReference type="NCBI Taxonomy" id="652676"/>
    <lineage>
        <taxon>unclassified sequences</taxon>
        <taxon>metagenomes</taxon>
        <taxon>ecological metagenomes</taxon>
    </lineage>
</organism>
<keyword evidence="4" id="KW-0460">Magnesium</keyword>
<dbReference type="SUPFAM" id="SSF55957">
    <property type="entry name" value="Phosphoglucomutase, C-terminal domain"/>
    <property type="match status" value="1"/>
</dbReference>
<dbReference type="InterPro" id="IPR036900">
    <property type="entry name" value="A-D-PHexomutase_C_sf"/>
</dbReference>
<reference evidence="7" key="1">
    <citation type="submission" date="2018-06" db="EMBL/GenBank/DDBJ databases">
        <authorList>
            <person name="Zhirakovskaya E."/>
        </authorList>
    </citation>
    <scope>NUCLEOTIDE SEQUENCE</scope>
</reference>
<dbReference type="EC" id="5.4.2.8" evidence="7"/>
<keyword evidence="2" id="KW-0597">Phosphoprotein</keyword>
<accession>A0A3B0UDX7</accession>
<name>A0A3B0UDX7_9ZZZZ</name>
<evidence type="ECO:0000259" key="6">
    <source>
        <dbReference type="Pfam" id="PF00408"/>
    </source>
</evidence>
<evidence type="ECO:0000256" key="1">
    <source>
        <dbReference type="ARBA" id="ARBA00001946"/>
    </source>
</evidence>
<dbReference type="PANTHER" id="PTHR43771:SF1">
    <property type="entry name" value="PHOSPHOMANNOMUTASE"/>
    <property type="match status" value="1"/>
</dbReference>
<dbReference type="EMBL" id="UOET01000093">
    <property type="protein sequence ID" value="VAW27320.1"/>
    <property type="molecule type" value="Genomic_DNA"/>
</dbReference>
<dbReference type="GO" id="GO:0008966">
    <property type="term" value="F:phosphoglucosamine mutase activity"/>
    <property type="evidence" value="ECO:0007669"/>
    <property type="project" value="UniProtKB-EC"/>
</dbReference>
<feature type="non-terminal residue" evidence="7">
    <location>
        <position position="1"/>
    </location>
</feature>
<keyword evidence="5 7" id="KW-0413">Isomerase</keyword>
<dbReference type="GO" id="GO:0046872">
    <property type="term" value="F:metal ion binding"/>
    <property type="evidence" value="ECO:0007669"/>
    <property type="project" value="UniProtKB-KW"/>
</dbReference>
<evidence type="ECO:0000256" key="5">
    <source>
        <dbReference type="ARBA" id="ARBA00023235"/>
    </source>
</evidence>
<dbReference type="InterPro" id="IPR005843">
    <property type="entry name" value="A-D-PHexomutase_C"/>
</dbReference>
<keyword evidence="3" id="KW-0479">Metal-binding</keyword>
<gene>
    <name evidence="7" type="ORF">MNBD_BACTEROID07-1231</name>
</gene>